<protein>
    <recommendedName>
        <fullName evidence="2">Penicillin acylase family protein</fullName>
    </recommendedName>
</protein>
<reference evidence="1" key="1">
    <citation type="journal article" date="2014" name="Front. Microbiol.">
        <title>High frequency of phylogenetically diverse reductive dehalogenase-homologous genes in deep subseafloor sedimentary metagenomes.</title>
        <authorList>
            <person name="Kawai M."/>
            <person name="Futagami T."/>
            <person name="Toyoda A."/>
            <person name="Takaki Y."/>
            <person name="Nishi S."/>
            <person name="Hori S."/>
            <person name="Arai W."/>
            <person name="Tsubouchi T."/>
            <person name="Morono Y."/>
            <person name="Uchiyama I."/>
            <person name="Ito T."/>
            <person name="Fujiyama A."/>
            <person name="Inagaki F."/>
            <person name="Takami H."/>
        </authorList>
    </citation>
    <scope>NUCLEOTIDE SEQUENCE</scope>
    <source>
        <strain evidence="1">Expedition CK06-06</strain>
    </source>
</reference>
<accession>X0U2H6</accession>
<dbReference type="EMBL" id="BARS01017041">
    <property type="protein sequence ID" value="GAF93561.1"/>
    <property type="molecule type" value="Genomic_DNA"/>
</dbReference>
<gene>
    <name evidence="1" type="ORF">S01H1_27932</name>
</gene>
<evidence type="ECO:0000313" key="1">
    <source>
        <dbReference type="EMBL" id="GAF93561.1"/>
    </source>
</evidence>
<sequence length="62" mass="7259">HIYDTSDWDKSLSIIPTGISGIPASKHYCDQTQSYVDNVYRNDYISRDLIEKQAKYKQIFTK</sequence>
<dbReference type="Gene3D" id="3.60.20.10">
    <property type="entry name" value="Glutamine Phosphoribosylpyrophosphate, subunit 1, domain 1"/>
    <property type="match status" value="1"/>
</dbReference>
<dbReference type="Pfam" id="PF01804">
    <property type="entry name" value="Penicil_amidase"/>
    <property type="match status" value="1"/>
</dbReference>
<dbReference type="SUPFAM" id="SSF56235">
    <property type="entry name" value="N-terminal nucleophile aminohydrolases (Ntn hydrolases)"/>
    <property type="match status" value="1"/>
</dbReference>
<dbReference type="InterPro" id="IPR002692">
    <property type="entry name" value="S45"/>
</dbReference>
<name>X0U2H6_9ZZZZ</name>
<proteinExistence type="predicted"/>
<dbReference type="InterPro" id="IPR029055">
    <property type="entry name" value="Ntn_hydrolases_N"/>
</dbReference>
<feature type="non-terminal residue" evidence="1">
    <location>
        <position position="1"/>
    </location>
</feature>
<organism evidence="1">
    <name type="scientific">marine sediment metagenome</name>
    <dbReference type="NCBI Taxonomy" id="412755"/>
    <lineage>
        <taxon>unclassified sequences</taxon>
        <taxon>metagenomes</taxon>
        <taxon>ecological metagenomes</taxon>
    </lineage>
</organism>
<dbReference type="AlphaFoldDB" id="X0U2H6"/>
<dbReference type="GO" id="GO:0016787">
    <property type="term" value="F:hydrolase activity"/>
    <property type="evidence" value="ECO:0007669"/>
    <property type="project" value="InterPro"/>
</dbReference>
<evidence type="ECO:0008006" key="2">
    <source>
        <dbReference type="Google" id="ProtNLM"/>
    </source>
</evidence>
<dbReference type="GO" id="GO:0017000">
    <property type="term" value="P:antibiotic biosynthetic process"/>
    <property type="evidence" value="ECO:0007669"/>
    <property type="project" value="InterPro"/>
</dbReference>
<comment type="caution">
    <text evidence="1">The sequence shown here is derived from an EMBL/GenBank/DDBJ whole genome shotgun (WGS) entry which is preliminary data.</text>
</comment>